<comment type="caution">
    <text evidence="1">The sequence shown here is derived from an EMBL/GenBank/DDBJ whole genome shotgun (WGS) entry which is preliminary data.</text>
</comment>
<dbReference type="RefSeq" id="WP_188995466.1">
    <property type="nucleotide sequence ID" value="NZ_BMHP01000003.1"/>
</dbReference>
<gene>
    <name evidence="1" type="ORF">GCM10010911_46930</name>
</gene>
<dbReference type="InterPro" id="IPR029475">
    <property type="entry name" value="DUF6807"/>
</dbReference>
<evidence type="ECO:0008006" key="3">
    <source>
        <dbReference type="Google" id="ProtNLM"/>
    </source>
</evidence>
<dbReference type="AlphaFoldDB" id="A0A917DZW3"/>
<evidence type="ECO:0000313" key="2">
    <source>
        <dbReference type="Proteomes" id="UP000612456"/>
    </source>
</evidence>
<organism evidence="1 2">
    <name type="scientific">Paenibacillus nasutitermitis</name>
    <dbReference type="NCBI Taxonomy" id="1652958"/>
    <lineage>
        <taxon>Bacteria</taxon>
        <taxon>Bacillati</taxon>
        <taxon>Bacillota</taxon>
        <taxon>Bacilli</taxon>
        <taxon>Bacillales</taxon>
        <taxon>Paenibacillaceae</taxon>
        <taxon>Paenibacillus</taxon>
    </lineage>
</organism>
<proteinExistence type="predicted"/>
<reference evidence="1" key="1">
    <citation type="journal article" date="2014" name="Int. J. Syst. Evol. Microbiol.">
        <title>Complete genome sequence of Corynebacterium casei LMG S-19264T (=DSM 44701T), isolated from a smear-ripened cheese.</title>
        <authorList>
            <consortium name="US DOE Joint Genome Institute (JGI-PGF)"/>
            <person name="Walter F."/>
            <person name="Albersmeier A."/>
            <person name="Kalinowski J."/>
            <person name="Ruckert C."/>
        </authorList>
    </citation>
    <scope>NUCLEOTIDE SEQUENCE</scope>
    <source>
        <strain evidence="1">CGMCC 1.15178</strain>
    </source>
</reference>
<reference evidence="1" key="2">
    <citation type="submission" date="2020-09" db="EMBL/GenBank/DDBJ databases">
        <authorList>
            <person name="Sun Q."/>
            <person name="Zhou Y."/>
        </authorList>
    </citation>
    <scope>NUCLEOTIDE SEQUENCE</scope>
    <source>
        <strain evidence="1">CGMCC 1.15178</strain>
    </source>
</reference>
<dbReference type="Pfam" id="PF14100">
    <property type="entry name" value="DUF6807"/>
    <property type="match status" value="1"/>
</dbReference>
<sequence length="297" mass="32941">MSNSLKGDSPLSDSIQPTGLRAVSSAYEIRIYRQDGSSPILVQQAEAGKRPFIHPIAAPDGAGILTEDAPPHHPWQHGLYVGLNDVNGSGFWKEKLGGNREHDGTFHPRLLEEAAVEGSRASWTVTTDWRDRSGQPLLVEQQCWTLHDLGDRYELDMEWTLRAETDITFGQYAYGGLFLRMPYREETGGSALNSEGLNAAEAEGKRARWVAVQMPIAGRLNDAGIAFMDHPGNVEHPVPWRVDHQLGISPSCCIAGDWHLKRGESRTFRFRVYVFCGDISIPAIEDSWNHYTGGMGS</sequence>
<evidence type="ECO:0000313" key="1">
    <source>
        <dbReference type="EMBL" id="GGD83380.1"/>
    </source>
</evidence>
<dbReference type="Proteomes" id="UP000612456">
    <property type="component" value="Unassembled WGS sequence"/>
</dbReference>
<protein>
    <recommendedName>
        <fullName evidence="3">Methane oxygenase PmoA</fullName>
    </recommendedName>
</protein>
<dbReference type="EMBL" id="BMHP01000003">
    <property type="protein sequence ID" value="GGD83380.1"/>
    <property type="molecule type" value="Genomic_DNA"/>
</dbReference>
<keyword evidence="2" id="KW-1185">Reference proteome</keyword>
<name>A0A917DZW3_9BACL</name>
<accession>A0A917DZW3</accession>